<reference evidence="2" key="1">
    <citation type="submission" date="2022-08" db="EMBL/GenBank/DDBJ databases">
        <title>A Global Phylogenomic Analysis of the Shiitake Genus Lentinula.</title>
        <authorList>
            <consortium name="DOE Joint Genome Institute"/>
            <person name="Sierra-Patev S."/>
            <person name="Min B."/>
            <person name="Naranjo-Ortiz M."/>
            <person name="Looney B."/>
            <person name="Konkel Z."/>
            <person name="Slot J.C."/>
            <person name="Sakamoto Y."/>
            <person name="Steenwyk J.L."/>
            <person name="Rokas A."/>
            <person name="Carro J."/>
            <person name="Camarero S."/>
            <person name="Ferreira P."/>
            <person name="Molpeceres G."/>
            <person name="Ruiz-Duenas F.J."/>
            <person name="Serrano A."/>
            <person name="Henrissat B."/>
            <person name="Drula E."/>
            <person name="Hughes K.W."/>
            <person name="Mata J.L."/>
            <person name="Ishikawa N.K."/>
            <person name="Vargas-Isla R."/>
            <person name="Ushijima S."/>
            <person name="Smith C.A."/>
            <person name="Ahrendt S."/>
            <person name="Andreopoulos W."/>
            <person name="He G."/>
            <person name="Labutti K."/>
            <person name="Lipzen A."/>
            <person name="Ng V."/>
            <person name="Riley R."/>
            <person name="Sandor L."/>
            <person name="Barry K."/>
            <person name="Martinez A.T."/>
            <person name="Xiao Y."/>
            <person name="Gibbons J.G."/>
            <person name="Terashima K."/>
            <person name="Grigoriev I.V."/>
            <person name="Hibbett D.S."/>
        </authorList>
    </citation>
    <scope>NUCLEOTIDE SEQUENCE</scope>
    <source>
        <strain evidence="2">JLM2183</strain>
    </source>
</reference>
<dbReference type="OrthoDB" id="3226064at2759"/>
<dbReference type="SUPFAM" id="SSF81383">
    <property type="entry name" value="F-box domain"/>
    <property type="match status" value="1"/>
</dbReference>
<dbReference type="AlphaFoldDB" id="A0A9W9ABR9"/>
<dbReference type="Proteomes" id="UP001150266">
    <property type="component" value="Unassembled WGS sequence"/>
</dbReference>
<protein>
    <recommendedName>
        <fullName evidence="1">F-box domain-containing protein</fullName>
    </recommendedName>
</protein>
<dbReference type="InterPro" id="IPR001810">
    <property type="entry name" value="F-box_dom"/>
</dbReference>
<gene>
    <name evidence="2" type="ORF">J3R30DRAFT_3657755</name>
</gene>
<organism evidence="2 3">
    <name type="scientific">Lentinula aciculospora</name>
    <dbReference type="NCBI Taxonomy" id="153920"/>
    <lineage>
        <taxon>Eukaryota</taxon>
        <taxon>Fungi</taxon>
        <taxon>Dikarya</taxon>
        <taxon>Basidiomycota</taxon>
        <taxon>Agaricomycotina</taxon>
        <taxon>Agaricomycetes</taxon>
        <taxon>Agaricomycetidae</taxon>
        <taxon>Agaricales</taxon>
        <taxon>Marasmiineae</taxon>
        <taxon>Omphalotaceae</taxon>
        <taxon>Lentinula</taxon>
    </lineage>
</organism>
<feature type="domain" description="F-box" evidence="1">
    <location>
        <begin position="1"/>
        <end position="52"/>
    </location>
</feature>
<evidence type="ECO:0000259" key="1">
    <source>
        <dbReference type="PROSITE" id="PS50181"/>
    </source>
</evidence>
<accession>A0A9W9ABR9</accession>
<proteinExistence type="predicted"/>
<keyword evidence="3" id="KW-1185">Reference proteome</keyword>
<dbReference type="PROSITE" id="PS50181">
    <property type="entry name" value="FBOX"/>
    <property type="match status" value="1"/>
</dbReference>
<evidence type="ECO:0000313" key="3">
    <source>
        <dbReference type="Proteomes" id="UP001150266"/>
    </source>
</evidence>
<name>A0A9W9ABR9_9AGAR</name>
<dbReference type="InterPro" id="IPR036047">
    <property type="entry name" value="F-box-like_dom_sf"/>
</dbReference>
<dbReference type="EMBL" id="JAOTPV010000010">
    <property type="protein sequence ID" value="KAJ4477280.1"/>
    <property type="molecule type" value="Genomic_DNA"/>
</dbReference>
<sequence length="446" mass="50719">MNKLYDLPAEIFEEILMVCDPVEVGMISCCSRLIHNLIYNSRDHSQHLWRALYLAQPFDDPTRCVSQNGRPLVGEFNWKSELQAIIRARTVLEDVSICKPHERIPVLKTLLGMACWVPPLRFYGDVLENLSQNLLWVTAVTRGGVFLDPDKIGLPSDDPEAAEEEAQLRARLHTVIGMTPADYKPASRIAARAYIYNMRHYNWENEFGPFLPTSTEGSGVGRVNWVHMKHIHHSMTMHMLELAEDAAFEVVIYPLSFPYTQIVIPEGMNLDQEEDWAGVNGVWIVSFCFIDHSLLLRYNNIHNPQTGRYRDSLLTGPDFVEMFRSMKVNLQVTNVKEDPNHPGRPRIYFLGAIVEPSGTSTINGYVCMTDDDQIRWHFVSGEQGQAMWSSEGVQVGGIRSSYGVLGSWTTIFHDEGDPVGPFWLRKLANDQEPPTPSQSNLNHHRI</sequence>
<comment type="caution">
    <text evidence="2">The sequence shown here is derived from an EMBL/GenBank/DDBJ whole genome shotgun (WGS) entry which is preliminary data.</text>
</comment>
<evidence type="ECO:0000313" key="2">
    <source>
        <dbReference type="EMBL" id="KAJ4477280.1"/>
    </source>
</evidence>